<organism evidence="2 3">
    <name type="scientific">Candidatus Ghiorseimicrobium undicola</name>
    <dbReference type="NCBI Taxonomy" id="1974746"/>
    <lineage>
        <taxon>Bacteria</taxon>
        <taxon>Pseudomonadati</taxon>
        <taxon>Candidatus Omnitrophota</taxon>
        <taxon>Candidatus Ghiorseimicrobium</taxon>
    </lineage>
</organism>
<protein>
    <submittedName>
        <fullName evidence="2">Uncharacterized protein</fullName>
    </submittedName>
</protein>
<dbReference type="Proteomes" id="UP000229641">
    <property type="component" value="Unassembled WGS sequence"/>
</dbReference>
<gene>
    <name evidence="2" type="ORF">COV72_00375</name>
</gene>
<name>A0A2H0M027_9BACT</name>
<sequence length="62" mass="7050">MTQHDKNGGFFSSLKYTNILLTIITLILIVSTVCIHMNKMRHCYKCKKGICPVHMPKAMPAK</sequence>
<keyword evidence="1" id="KW-0812">Transmembrane</keyword>
<accession>A0A2H0M027</accession>
<comment type="caution">
    <text evidence="2">The sequence shown here is derived from an EMBL/GenBank/DDBJ whole genome shotgun (WGS) entry which is preliminary data.</text>
</comment>
<evidence type="ECO:0000256" key="1">
    <source>
        <dbReference type="SAM" id="Phobius"/>
    </source>
</evidence>
<dbReference type="AlphaFoldDB" id="A0A2H0M027"/>
<keyword evidence="1" id="KW-1133">Transmembrane helix</keyword>
<evidence type="ECO:0000313" key="2">
    <source>
        <dbReference type="EMBL" id="PIQ90001.1"/>
    </source>
</evidence>
<feature type="transmembrane region" description="Helical" evidence="1">
    <location>
        <begin position="19"/>
        <end position="38"/>
    </location>
</feature>
<reference evidence="2 3" key="1">
    <citation type="submission" date="2017-09" db="EMBL/GenBank/DDBJ databases">
        <title>Depth-based differentiation of microbial function through sediment-hosted aquifers and enrichment of novel symbionts in the deep terrestrial subsurface.</title>
        <authorList>
            <person name="Probst A.J."/>
            <person name="Ladd B."/>
            <person name="Jarett J.K."/>
            <person name="Geller-Mcgrath D.E."/>
            <person name="Sieber C.M."/>
            <person name="Emerson J.B."/>
            <person name="Anantharaman K."/>
            <person name="Thomas B.C."/>
            <person name="Malmstrom R."/>
            <person name="Stieglmeier M."/>
            <person name="Klingl A."/>
            <person name="Woyke T."/>
            <person name="Ryan C.M."/>
            <person name="Banfield J.F."/>
        </authorList>
    </citation>
    <scope>NUCLEOTIDE SEQUENCE [LARGE SCALE GENOMIC DNA]</scope>
    <source>
        <strain evidence="2">CG11_big_fil_rev_8_21_14_0_20_42_13</strain>
    </source>
</reference>
<proteinExistence type="predicted"/>
<evidence type="ECO:0000313" key="3">
    <source>
        <dbReference type="Proteomes" id="UP000229641"/>
    </source>
</evidence>
<dbReference type="EMBL" id="PCWA01000007">
    <property type="protein sequence ID" value="PIQ90001.1"/>
    <property type="molecule type" value="Genomic_DNA"/>
</dbReference>
<keyword evidence="1" id="KW-0472">Membrane</keyword>